<accession>A0A183B8R6</accession>
<evidence type="ECO:0000313" key="3">
    <source>
        <dbReference type="Proteomes" id="UP000272942"/>
    </source>
</evidence>
<feature type="compositionally biased region" description="Basic and acidic residues" evidence="1">
    <location>
        <begin position="132"/>
        <end position="145"/>
    </location>
</feature>
<protein>
    <submittedName>
        <fullName evidence="4">Gag-pol polyprotein</fullName>
    </submittedName>
</protein>
<proteinExistence type="predicted"/>
<keyword evidence="3" id="KW-1185">Reference proteome</keyword>
<dbReference type="WBParaSite" id="ECPE_0001564101-mRNA-1">
    <property type="protein sequence ID" value="ECPE_0001564101-mRNA-1"/>
    <property type="gene ID" value="ECPE_0001564101"/>
</dbReference>
<name>A0A183B8R6_9TREM</name>
<reference evidence="2 3" key="2">
    <citation type="submission" date="2018-11" db="EMBL/GenBank/DDBJ databases">
        <authorList>
            <consortium name="Pathogen Informatics"/>
        </authorList>
    </citation>
    <scope>NUCLEOTIDE SEQUENCE [LARGE SCALE GENOMIC DNA]</scope>
    <source>
        <strain evidence="2 3">Egypt</strain>
    </source>
</reference>
<evidence type="ECO:0000313" key="2">
    <source>
        <dbReference type="EMBL" id="VDP92873.1"/>
    </source>
</evidence>
<evidence type="ECO:0000313" key="4">
    <source>
        <dbReference type="WBParaSite" id="ECPE_0001564101-mRNA-1"/>
    </source>
</evidence>
<gene>
    <name evidence="2" type="ORF">ECPE_LOCUS15601</name>
</gene>
<reference evidence="4" key="1">
    <citation type="submission" date="2016-06" db="UniProtKB">
        <authorList>
            <consortium name="WormBaseParasite"/>
        </authorList>
    </citation>
    <scope>IDENTIFICATION</scope>
</reference>
<dbReference type="EMBL" id="UZAN01061134">
    <property type="protein sequence ID" value="VDP92873.1"/>
    <property type="molecule type" value="Genomic_DNA"/>
</dbReference>
<dbReference type="PANTHER" id="PTHR47331">
    <property type="entry name" value="PHD-TYPE DOMAIN-CONTAINING PROTEIN"/>
    <property type="match status" value="1"/>
</dbReference>
<dbReference type="AlphaFoldDB" id="A0A183B8R6"/>
<dbReference type="Proteomes" id="UP000272942">
    <property type="component" value="Unassembled WGS sequence"/>
</dbReference>
<organism evidence="4">
    <name type="scientific">Echinostoma caproni</name>
    <dbReference type="NCBI Taxonomy" id="27848"/>
    <lineage>
        <taxon>Eukaryota</taxon>
        <taxon>Metazoa</taxon>
        <taxon>Spiralia</taxon>
        <taxon>Lophotrochozoa</taxon>
        <taxon>Platyhelminthes</taxon>
        <taxon>Trematoda</taxon>
        <taxon>Digenea</taxon>
        <taxon>Plagiorchiida</taxon>
        <taxon>Echinostomata</taxon>
        <taxon>Echinostomatoidea</taxon>
        <taxon>Echinostomatidae</taxon>
        <taxon>Echinostoma</taxon>
    </lineage>
</organism>
<evidence type="ECO:0000256" key="1">
    <source>
        <dbReference type="SAM" id="MobiDB-lite"/>
    </source>
</evidence>
<feature type="region of interest" description="Disordered" evidence="1">
    <location>
        <begin position="128"/>
        <end position="157"/>
    </location>
</feature>
<dbReference type="OrthoDB" id="8063085at2759"/>
<sequence>MLPNELGYSRARDFLKGLLGQLFHVARTLIYGVLTEARKMRIEPEVLVPLVMKMRKCFNAPTSISYEKNLNALHTLEAIERCLPDGIQKRWADEVVIIGRLGREPNFTELTEFIRNRAKIASSRFGPLASKSRREERNHAKERTYDIPGSSRNANNYATVGERGTHRCLMCRSNHELSECEKFVQLGFPDRWEAAKRHGA</sequence>